<organism evidence="14 15">
    <name type="scientific">Iphiclides podalirius</name>
    <name type="common">scarce swallowtail</name>
    <dbReference type="NCBI Taxonomy" id="110791"/>
    <lineage>
        <taxon>Eukaryota</taxon>
        <taxon>Metazoa</taxon>
        <taxon>Ecdysozoa</taxon>
        <taxon>Arthropoda</taxon>
        <taxon>Hexapoda</taxon>
        <taxon>Insecta</taxon>
        <taxon>Pterygota</taxon>
        <taxon>Neoptera</taxon>
        <taxon>Endopterygota</taxon>
        <taxon>Lepidoptera</taxon>
        <taxon>Glossata</taxon>
        <taxon>Ditrysia</taxon>
        <taxon>Papilionoidea</taxon>
        <taxon>Papilionidae</taxon>
        <taxon>Papilioninae</taxon>
        <taxon>Iphiclides</taxon>
    </lineage>
</organism>
<evidence type="ECO:0000256" key="7">
    <source>
        <dbReference type="ARBA" id="ARBA00023053"/>
    </source>
</evidence>
<dbReference type="InterPro" id="IPR001873">
    <property type="entry name" value="ENaC"/>
</dbReference>
<evidence type="ECO:0000256" key="6">
    <source>
        <dbReference type="ARBA" id="ARBA00022989"/>
    </source>
</evidence>
<evidence type="ECO:0000256" key="8">
    <source>
        <dbReference type="ARBA" id="ARBA00023065"/>
    </source>
</evidence>
<keyword evidence="3 12" id="KW-0813">Transport</keyword>
<keyword evidence="4 12" id="KW-0894">Sodium channel</keyword>
<dbReference type="EMBL" id="OW152828">
    <property type="protein sequence ID" value="CAH2046131.1"/>
    <property type="molecule type" value="Genomic_DNA"/>
</dbReference>
<evidence type="ECO:0000256" key="5">
    <source>
        <dbReference type="ARBA" id="ARBA00022692"/>
    </source>
</evidence>
<protein>
    <submittedName>
        <fullName evidence="14">Uncharacterized protein</fullName>
    </submittedName>
</protein>
<evidence type="ECO:0000313" key="14">
    <source>
        <dbReference type="EMBL" id="CAH2046131.1"/>
    </source>
</evidence>
<evidence type="ECO:0000313" key="15">
    <source>
        <dbReference type="Proteomes" id="UP000837857"/>
    </source>
</evidence>
<feature type="non-terminal residue" evidence="14">
    <location>
        <position position="1"/>
    </location>
</feature>
<evidence type="ECO:0000256" key="10">
    <source>
        <dbReference type="ARBA" id="ARBA00023201"/>
    </source>
</evidence>
<reference evidence="14" key="1">
    <citation type="submission" date="2022-03" db="EMBL/GenBank/DDBJ databases">
        <authorList>
            <person name="Martin H S."/>
        </authorList>
    </citation>
    <scope>NUCLEOTIDE SEQUENCE</scope>
</reference>
<comment type="subcellular location">
    <subcellularLocation>
        <location evidence="1">Membrane</location>
        <topology evidence="1">Multi-pass membrane protein</topology>
    </subcellularLocation>
</comment>
<keyword evidence="15" id="KW-1185">Reference proteome</keyword>
<evidence type="ECO:0000256" key="11">
    <source>
        <dbReference type="ARBA" id="ARBA00023303"/>
    </source>
</evidence>
<evidence type="ECO:0000256" key="2">
    <source>
        <dbReference type="ARBA" id="ARBA00007193"/>
    </source>
</evidence>
<keyword evidence="10 12" id="KW-0739">Sodium transport</keyword>
<keyword evidence="6 13" id="KW-1133">Transmembrane helix</keyword>
<evidence type="ECO:0000256" key="1">
    <source>
        <dbReference type="ARBA" id="ARBA00004141"/>
    </source>
</evidence>
<keyword evidence="8 12" id="KW-0406">Ion transport</keyword>
<evidence type="ECO:0000256" key="13">
    <source>
        <dbReference type="SAM" id="Phobius"/>
    </source>
</evidence>
<dbReference type="Proteomes" id="UP000837857">
    <property type="component" value="Chromosome 16"/>
</dbReference>
<feature type="transmembrane region" description="Helical" evidence="13">
    <location>
        <begin position="71"/>
        <end position="93"/>
    </location>
</feature>
<comment type="similarity">
    <text evidence="2 12">Belongs to the amiloride-sensitive sodium channel (TC 1.A.6) family.</text>
</comment>
<dbReference type="PANTHER" id="PTHR11690">
    <property type="entry name" value="AMILORIDE-SENSITIVE SODIUM CHANNEL-RELATED"/>
    <property type="match status" value="1"/>
</dbReference>
<evidence type="ECO:0000256" key="9">
    <source>
        <dbReference type="ARBA" id="ARBA00023136"/>
    </source>
</evidence>
<dbReference type="Pfam" id="PF00858">
    <property type="entry name" value="ASC"/>
    <property type="match status" value="1"/>
</dbReference>
<keyword evidence="11 12" id="KW-0407">Ion channel</keyword>
<name>A0ABN8I1F2_9NEOP</name>
<proteinExistence type="inferred from homology"/>
<gene>
    <name evidence="14" type="ORF">IPOD504_LOCUS5380</name>
</gene>
<keyword evidence="7" id="KW-0915">Sodium</keyword>
<sequence>MRTVDPEKWYKTVIKPKSILGFFTCSPNPQAFESLLRDSFVDAMKEFWANSFIASLRYFQISGNNKLIRNLYNFILAASLICAVTITAVDFIVTSDSPPVTISQLYSPQSLKHIDFPAVGICSYNVVSRTALREYSTYLPVDVDVRFTKFLAEVGEEGNITEIMLKLSPRCASMLVRCTWRFQVVPCEQLFAVRLTRYGFCCAFNSRYQLEDRNTPPKRVDAVGEESGLGVVVRENTDDVAYVRRALNGIEVLIWAGNEFPVTGGGVVTSLPANHNSSVFIRLRARVQHADQSLHYVNENWV</sequence>
<dbReference type="Gene3D" id="2.60.470.10">
    <property type="entry name" value="Acid-sensing ion channels like domains"/>
    <property type="match status" value="1"/>
</dbReference>
<accession>A0ABN8I1F2</accession>
<dbReference type="PANTHER" id="PTHR11690:SF300">
    <property type="entry name" value="PICKPOCKET PROTEIN 19"/>
    <property type="match status" value="1"/>
</dbReference>
<evidence type="ECO:0000256" key="4">
    <source>
        <dbReference type="ARBA" id="ARBA00022461"/>
    </source>
</evidence>
<keyword evidence="5 12" id="KW-0812">Transmembrane</keyword>
<evidence type="ECO:0000256" key="12">
    <source>
        <dbReference type="RuleBase" id="RU000679"/>
    </source>
</evidence>
<evidence type="ECO:0000256" key="3">
    <source>
        <dbReference type="ARBA" id="ARBA00022448"/>
    </source>
</evidence>
<keyword evidence="9 13" id="KW-0472">Membrane</keyword>